<reference evidence="4" key="1">
    <citation type="submission" date="2022-12" db="EMBL/GenBank/DDBJ databases">
        <authorList>
            <person name="Petersen C."/>
        </authorList>
    </citation>
    <scope>NUCLEOTIDE SEQUENCE</scope>
    <source>
        <strain evidence="4">IBT 16125</strain>
    </source>
</reference>
<dbReference type="PANTHER" id="PTHR23023">
    <property type="entry name" value="DIMETHYLANILINE MONOOXYGENASE"/>
    <property type="match status" value="1"/>
</dbReference>
<dbReference type="SUPFAM" id="SSF51905">
    <property type="entry name" value="FAD/NAD(P)-binding domain"/>
    <property type="match status" value="1"/>
</dbReference>
<keyword evidence="5" id="KW-1185">Reference proteome</keyword>
<sequence length="93" mass="10182">MKLEHRSVEVIVVGAGIGGLAAAKTYLELSPLTNLIILEKRPTIGGVWSEENCYEGLKTNNLGGTYEFTDFPWVKNTGSKKINISLVPCYIPI</sequence>
<dbReference type="InterPro" id="IPR050346">
    <property type="entry name" value="FMO-like"/>
</dbReference>
<dbReference type="InterPro" id="IPR036188">
    <property type="entry name" value="FAD/NAD-bd_sf"/>
</dbReference>
<keyword evidence="2" id="KW-0274">FAD</keyword>
<proteinExistence type="predicted"/>
<protein>
    <submittedName>
        <fullName evidence="4">Uncharacterized protein</fullName>
    </submittedName>
</protein>
<evidence type="ECO:0000313" key="4">
    <source>
        <dbReference type="EMBL" id="KAJ5438132.1"/>
    </source>
</evidence>
<evidence type="ECO:0000256" key="1">
    <source>
        <dbReference type="ARBA" id="ARBA00022630"/>
    </source>
</evidence>
<dbReference type="RefSeq" id="XP_056761361.1">
    <property type="nucleotide sequence ID" value="XM_056912512.1"/>
</dbReference>
<evidence type="ECO:0000313" key="5">
    <source>
        <dbReference type="Proteomes" id="UP001213681"/>
    </source>
</evidence>
<evidence type="ECO:0000256" key="3">
    <source>
        <dbReference type="ARBA" id="ARBA00023002"/>
    </source>
</evidence>
<organism evidence="4 5">
    <name type="scientific">Penicillium daleae</name>
    <dbReference type="NCBI Taxonomy" id="63821"/>
    <lineage>
        <taxon>Eukaryota</taxon>
        <taxon>Fungi</taxon>
        <taxon>Dikarya</taxon>
        <taxon>Ascomycota</taxon>
        <taxon>Pezizomycotina</taxon>
        <taxon>Eurotiomycetes</taxon>
        <taxon>Eurotiomycetidae</taxon>
        <taxon>Eurotiales</taxon>
        <taxon>Aspergillaceae</taxon>
        <taxon>Penicillium</taxon>
    </lineage>
</organism>
<gene>
    <name evidence="4" type="ORF">N7458_009130</name>
</gene>
<evidence type="ECO:0000256" key="2">
    <source>
        <dbReference type="ARBA" id="ARBA00022827"/>
    </source>
</evidence>
<reference evidence="4" key="2">
    <citation type="journal article" date="2023" name="IMA Fungus">
        <title>Comparative genomic study of the Penicillium genus elucidates a diverse pangenome and 15 lateral gene transfer events.</title>
        <authorList>
            <person name="Petersen C."/>
            <person name="Sorensen T."/>
            <person name="Nielsen M.R."/>
            <person name="Sondergaard T.E."/>
            <person name="Sorensen J.L."/>
            <person name="Fitzpatrick D.A."/>
            <person name="Frisvad J.C."/>
            <person name="Nielsen K.L."/>
        </authorList>
    </citation>
    <scope>NUCLEOTIDE SEQUENCE</scope>
    <source>
        <strain evidence="4">IBT 16125</strain>
    </source>
</reference>
<dbReference type="GeneID" id="81602755"/>
<comment type="caution">
    <text evidence="4">The sequence shown here is derived from an EMBL/GenBank/DDBJ whole genome shotgun (WGS) entry which is preliminary data.</text>
</comment>
<name>A0AAD6FZ26_9EURO</name>
<dbReference type="Gene3D" id="3.50.50.60">
    <property type="entry name" value="FAD/NAD(P)-binding domain"/>
    <property type="match status" value="1"/>
</dbReference>
<dbReference type="AlphaFoldDB" id="A0AAD6FZ26"/>
<dbReference type="EMBL" id="JAPVEA010000008">
    <property type="protein sequence ID" value="KAJ5438132.1"/>
    <property type="molecule type" value="Genomic_DNA"/>
</dbReference>
<dbReference type="Pfam" id="PF13450">
    <property type="entry name" value="NAD_binding_8"/>
    <property type="match status" value="1"/>
</dbReference>
<accession>A0AAD6FZ26</accession>
<keyword evidence="3" id="KW-0560">Oxidoreductase</keyword>
<dbReference type="GO" id="GO:0016491">
    <property type="term" value="F:oxidoreductase activity"/>
    <property type="evidence" value="ECO:0007669"/>
    <property type="project" value="UniProtKB-KW"/>
</dbReference>
<keyword evidence="1" id="KW-0285">Flavoprotein</keyword>
<dbReference type="Proteomes" id="UP001213681">
    <property type="component" value="Unassembled WGS sequence"/>
</dbReference>